<reference evidence="2 3" key="1">
    <citation type="journal article" date="2012" name="J. Bacteriol.">
        <title>Draft Genome Sequence of the Extremely Halophilic Archaeon Halogranum salarium B-1T.</title>
        <authorList>
            <person name="Kim K.K."/>
            <person name="Lee K.C."/>
            <person name="Lee J.S."/>
        </authorList>
    </citation>
    <scope>NUCLEOTIDE SEQUENCE [LARGE SCALE GENOMIC DNA]</scope>
    <source>
        <strain evidence="2 3">B-1</strain>
    </source>
</reference>
<evidence type="ECO:0000313" key="2">
    <source>
        <dbReference type="EMBL" id="EJN58974.1"/>
    </source>
</evidence>
<gene>
    <name evidence="2" type="ORF">HSB1_23950</name>
</gene>
<comment type="caution">
    <text evidence="2">The sequence shown here is derived from an EMBL/GenBank/DDBJ whole genome shotgun (WGS) entry which is preliminary data.</text>
</comment>
<accession>J3JF61</accession>
<dbReference type="RefSeq" id="WP_009367477.1">
    <property type="nucleotide sequence ID" value="NZ_ALJD01000006.1"/>
</dbReference>
<dbReference type="PROSITE" id="PS51257">
    <property type="entry name" value="PROKAR_LIPOPROTEIN"/>
    <property type="match status" value="1"/>
</dbReference>
<dbReference type="AlphaFoldDB" id="J3JF61"/>
<sequence length="210" mass="22554">MTGSRRSFLHTLGLTSLGLTAGCLGQSGSLSGLSSDGECDTPPDTEPIRARGKSTAVTETVTGDNVEYLPETDEVRYVARWRGVGPDEGEAGETPHREAEYETIPFEQWADAESANIAARHARDVVVEMLPTEALSFGVTGENGRLVVLAHLEYLCDRGGTVLSQPPEEVTPDAVADAAPATVDVSFTFEEAEATRSVPVYVRRMTIQQQ</sequence>
<dbReference type="EMBL" id="ALJD01000006">
    <property type="protein sequence ID" value="EJN58974.1"/>
    <property type="molecule type" value="Genomic_DNA"/>
</dbReference>
<evidence type="ECO:0008006" key="4">
    <source>
        <dbReference type="Google" id="ProtNLM"/>
    </source>
</evidence>
<evidence type="ECO:0000313" key="3">
    <source>
        <dbReference type="Proteomes" id="UP000007813"/>
    </source>
</evidence>
<dbReference type="PROSITE" id="PS51318">
    <property type="entry name" value="TAT"/>
    <property type="match status" value="1"/>
</dbReference>
<feature type="region of interest" description="Disordered" evidence="1">
    <location>
        <begin position="31"/>
        <end position="53"/>
    </location>
</feature>
<dbReference type="Proteomes" id="UP000007813">
    <property type="component" value="Unassembled WGS sequence"/>
</dbReference>
<dbReference type="eggNOG" id="arCOG11827">
    <property type="taxonomic scope" value="Archaea"/>
</dbReference>
<protein>
    <recommendedName>
        <fullName evidence="4">Lipoprotein</fullName>
    </recommendedName>
</protein>
<evidence type="ECO:0000256" key="1">
    <source>
        <dbReference type="SAM" id="MobiDB-lite"/>
    </source>
</evidence>
<dbReference type="OrthoDB" id="275796at2157"/>
<dbReference type="InterPro" id="IPR006311">
    <property type="entry name" value="TAT_signal"/>
</dbReference>
<organism evidence="2 3">
    <name type="scientific">Halogranum salarium B-1</name>
    <dbReference type="NCBI Taxonomy" id="1210908"/>
    <lineage>
        <taxon>Archaea</taxon>
        <taxon>Methanobacteriati</taxon>
        <taxon>Methanobacteriota</taxon>
        <taxon>Stenosarchaea group</taxon>
        <taxon>Halobacteria</taxon>
        <taxon>Halobacteriales</taxon>
        <taxon>Haloferacaceae</taxon>
    </lineage>
</organism>
<name>J3JF61_9EURY</name>
<proteinExistence type="predicted"/>